<proteinExistence type="predicted"/>
<evidence type="ECO:0000313" key="2">
    <source>
        <dbReference type="EMBL" id="PZX15859.1"/>
    </source>
</evidence>
<comment type="caution">
    <text evidence="2">The sequence shown here is derived from an EMBL/GenBank/DDBJ whole genome shotgun (WGS) entry which is preliminary data.</text>
</comment>
<keyword evidence="2" id="KW-0255">Endonuclease</keyword>
<evidence type="ECO:0000259" key="1">
    <source>
        <dbReference type="Pfam" id="PF04471"/>
    </source>
</evidence>
<dbReference type="RefSeq" id="WP_111445905.1">
    <property type="nucleotide sequence ID" value="NZ_QKZK01000015.1"/>
</dbReference>
<dbReference type="InterPro" id="IPR011856">
    <property type="entry name" value="tRNA_endonuc-like_dom_sf"/>
</dbReference>
<dbReference type="EMBL" id="QKZK01000015">
    <property type="protein sequence ID" value="PZX15859.1"/>
    <property type="molecule type" value="Genomic_DNA"/>
</dbReference>
<accession>A0A2W7Q227</accession>
<feature type="domain" description="Restriction endonuclease type IV Mrr" evidence="1">
    <location>
        <begin position="96"/>
        <end position="210"/>
    </location>
</feature>
<organism evidence="2 3">
    <name type="scientific">Breznakibacter xylanolyticus</name>
    <dbReference type="NCBI Taxonomy" id="990"/>
    <lineage>
        <taxon>Bacteria</taxon>
        <taxon>Pseudomonadati</taxon>
        <taxon>Bacteroidota</taxon>
        <taxon>Bacteroidia</taxon>
        <taxon>Marinilabiliales</taxon>
        <taxon>Marinilabiliaceae</taxon>
        <taxon>Breznakibacter</taxon>
    </lineage>
</organism>
<dbReference type="Gene3D" id="3.40.1350.10">
    <property type="match status" value="1"/>
</dbReference>
<name>A0A2W7Q227_9BACT</name>
<reference evidence="2 3" key="1">
    <citation type="submission" date="2018-06" db="EMBL/GenBank/DDBJ databases">
        <title>Genomic Encyclopedia of Archaeal and Bacterial Type Strains, Phase II (KMG-II): from individual species to whole genera.</title>
        <authorList>
            <person name="Goeker M."/>
        </authorList>
    </citation>
    <scope>NUCLEOTIDE SEQUENCE [LARGE SCALE GENOMIC DNA]</scope>
    <source>
        <strain evidence="2 3">DSM 6779</strain>
    </source>
</reference>
<gene>
    <name evidence="2" type="ORF">LX69_02047</name>
</gene>
<dbReference type="InterPro" id="IPR011335">
    <property type="entry name" value="Restrct_endonuc-II-like"/>
</dbReference>
<sequence>MDTLTITTPKRIITIRKASGEEQPYLAIKLERSLVNAGAHPDLAKEIVAEISAWIYDGVSTQKIFQRAFSLLRKKKSHGALRYRLKQAMLELGPTGYPFELLMGLLFEKLGYQCQVGVTVNGKCITHEMDVIATREKEQHLMECKYHSDQGHQVSVQVPLYVRSRVDDIVGVRKLMPEYQGFEFTGWVVTNTRFSGDSIGYGNGSGLKLLAWDYPEGNGLKEMLEREKIFPITILTYLTAKQKQQLLQQDIVICSQLKQQPEVLNALELTPNKRKALEKELKEICNGWLPTN</sequence>
<keyword evidence="2" id="KW-0540">Nuclease</keyword>
<keyword evidence="2" id="KW-0378">Hydrolase</keyword>
<dbReference type="InterPro" id="IPR007560">
    <property type="entry name" value="Restrct_endonuc_IV_Mrr"/>
</dbReference>
<dbReference type="GO" id="GO:0009307">
    <property type="term" value="P:DNA restriction-modification system"/>
    <property type="evidence" value="ECO:0007669"/>
    <property type="project" value="InterPro"/>
</dbReference>
<dbReference type="GO" id="GO:0004519">
    <property type="term" value="F:endonuclease activity"/>
    <property type="evidence" value="ECO:0007669"/>
    <property type="project" value="UniProtKB-KW"/>
</dbReference>
<keyword evidence="3" id="KW-1185">Reference proteome</keyword>
<dbReference type="GO" id="GO:0003677">
    <property type="term" value="F:DNA binding"/>
    <property type="evidence" value="ECO:0007669"/>
    <property type="project" value="InterPro"/>
</dbReference>
<dbReference type="Pfam" id="PF04471">
    <property type="entry name" value="Mrr_cat"/>
    <property type="match status" value="1"/>
</dbReference>
<protein>
    <submittedName>
        <fullName evidence="2">Restriction endonuclease</fullName>
    </submittedName>
</protein>
<dbReference type="Proteomes" id="UP000249239">
    <property type="component" value="Unassembled WGS sequence"/>
</dbReference>
<dbReference type="AlphaFoldDB" id="A0A2W7Q227"/>
<dbReference type="OrthoDB" id="320396at2"/>
<evidence type="ECO:0000313" key="3">
    <source>
        <dbReference type="Proteomes" id="UP000249239"/>
    </source>
</evidence>
<dbReference type="SUPFAM" id="SSF52980">
    <property type="entry name" value="Restriction endonuclease-like"/>
    <property type="match status" value="1"/>
</dbReference>